<dbReference type="Gene3D" id="3.90.1720.10">
    <property type="entry name" value="endopeptidase domain like (from Nostoc punctiforme)"/>
    <property type="match status" value="1"/>
</dbReference>
<organism evidence="6 7">
    <name type="scientific">Mariniradius sediminis</name>
    <dbReference type="NCBI Taxonomy" id="2909237"/>
    <lineage>
        <taxon>Bacteria</taxon>
        <taxon>Pseudomonadati</taxon>
        <taxon>Bacteroidota</taxon>
        <taxon>Cytophagia</taxon>
        <taxon>Cytophagales</taxon>
        <taxon>Cyclobacteriaceae</taxon>
        <taxon>Mariniradius</taxon>
    </lineage>
</organism>
<evidence type="ECO:0000313" key="7">
    <source>
        <dbReference type="Proteomes" id="UP001201449"/>
    </source>
</evidence>
<evidence type="ECO:0000256" key="3">
    <source>
        <dbReference type="ARBA" id="ARBA00022801"/>
    </source>
</evidence>
<evidence type="ECO:0000256" key="2">
    <source>
        <dbReference type="ARBA" id="ARBA00022670"/>
    </source>
</evidence>
<evidence type="ECO:0000256" key="1">
    <source>
        <dbReference type="ARBA" id="ARBA00007074"/>
    </source>
</evidence>
<dbReference type="Pfam" id="PF00877">
    <property type="entry name" value="NLPC_P60"/>
    <property type="match status" value="1"/>
</dbReference>
<reference evidence="6 7" key="1">
    <citation type="submission" date="2022-01" db="EMBL/GenBank/DDBJ databases">
        <title>Mariniradius saccharolyticus sp. nov., isolated from sediment of a river.</title>
        <authorList>
            <person name="Liu H."/>
        </authorList>
    </citation>
    <scope>NUCLEOTIDE SEQUENCE [LARGE SCALE GENOMIC DNA]</scope>
    <source>
        <strain evidence="6 7">RY-2</strain>
    </source>
</reference>
<protein>
    <submittedName>
        <fullName evidence="6">C40 family peptidase</fullName>
    </submittedName>
</protein>
<evidence type="ECO:0000259" key="5">
    <source>
        <dbReference type="PROSITE" id="PS51935"/>
    </source>
</evidence>
<keyword evidence="7" id="KW-1185">Reference proteome</keyword>
<dbReference type="EMBL" id="JAKEVZ010000001">
    <property type="protein sequence ID" value="MCF1749725.1"/>
    <property type="molecule type" value="Genomic_DNA"/>
</dbReference>
<feature type="domain" description="NlpC/P60" evidence="5">
    <location>
        <begin position="37"/>
        <end position="164"/>
    </location>
</feature>
<dbReference type="Proteomes" id="UP001201449">
    <property type="component" value="Unassembled WGS sequence"/>
</dbReference>
<gene>
    <name evidence="6" type="ORF">L0U89_01475</name>
</gene>
<dbReference type="SUPFAM" id="SSF54001">
    <property type="entry name" value="Cysteine proteinases"/>
    <property type="match status" value="1"/>
</dbReference>
<evidence type="ECO:0000256" key="4">
    <source>
        <dbReference type="ARBA" id="ARBA00022807"/>
    </source>
</evidence>
<accession>A0ABS9BNS6</accession>
<sequence>MNLSFQEFTKIRPLIFFIIAVSLISFSSCSSSKKLQQQRVNKVIETARSFRGTPYRYGGTTRAGMDCSALVFQSFQSVNINLPRSSEAQSKVGKKVGEQQLAPGDLLFFATGKKKNQVSHSGIVTDTSKGNIIFIHASTSLGVTEDNLSQAYWKKAFLFGKRVLD</sequence>
<comment type="caution">
    <text evidence="6">The sequence shown here is derived from an EMBL/GenBank/DDBJ whole genome shotgun (WGS) entry which is preliminary data.</text>
</comment>
<name>A0ABS9BNS6_9BACT</name>
<dbReference type="PROSITE" id="PS51935">
    <property type="entry name" value="NLPC_P60"/>
    <property type="match status" value="1"/>
</dbReference>
<keyword evidence="2" id="KW-0645">Protease</keyword>
<keyword evidence="3" id="KW-0378">Hydrolase</keyword>
<proteinExistence type="inferred from homology"/>
<keyword evidence="4" id="KW-0788">Thiol protease</keyword>
<dbReference type="InterPro" id="IPR038765">
    <property type="entry name" value="Papain-like_cys_pep_sf"/>
</dbReference>
<comment type="similarity">
    <text evidence="1">Belongs to the peptidase C40 family.</text>
</comment>
<dbReference type="InterPro" id="IPR051202">
    <property type="entry name" value="Peptidase_C40"/>
</dbReference>
<dbReference type="InterPro" id="IPR000064">
    <property type="entry name" value="NLP_P60_dom"/>
</dbReference>
<dbReference type="RefSeq" id="WP_008632097.1">
    <property type="nucleotide sequence ID" value="NZ_JAKEVZ010000001.1"/>
</dbReference>
<dbReference type="PANTHER" id="PTHR47053:SF1">
    <property type="entry name" value="MUREIN DD-ENDOPEPTIDASE MEPH-RELATED"/>
    <property type="match status" value="1"/>
</dbReference>
<dbReference type="PANTHER" id="PTHR47053">
    <property type="entry name" value="MUREIN DD-ENDOPEPTIDASE MEPH-RELATED"/>
    <property type="match status" value="1"/>
</dbReference>
<evidence type="ECO:0000313" key="6">
    <source>
        <dbReference type="EMBL" id="MCF1749725.1"/>
    </source>
</evidence>